<dbReference type="EMBL" id="QZAB01000209">
    <property type="protein sequence ID" value="RQD88090.1"/>
    <property type="molecule type" value="Genomic_DNA"/>
</dbReference>
<dbReference type="InterPro" id="IPR013216">
    <property type="entry name" value="Methyltransf_11"/>
</dbReference>
<dbReference type="CDD" id="cd02440">
    <property type="entry name" value="AdoMet_MTases"/>
    <property type="match status" value="1"/>
</dbReference>
<sequence length="213" mass="24628">MKDRSLAINQINAWDEEYISLKWGGPRSIKRIKEKLSQGSILLDAGCGNGRYTIPLASDFDVFGVDFSMRGIHETKYNLIKNNCSPKCAVSNVICLPFKGNTFDGVILYGVLQHLLKEDRYKCAIEVQRVIKKQGFLFIEVFGIDDMRYGGIEVEANTFKRKNEIIYHYFTTDELKKLFSSFKSINVWEEKKIKYFKGSTYLRHKIYAIISAY</sequence>
<dbReference type="InterPro" id="IPR051422">
    <property type="entry name" value="AlkB_tRNA_MeTrf/Diox"/>
</dbReference>
<dbReference type="GO" id="GO:0008175">
    <property type="term" value="F:tRNA methyltransferase activity"/>
    <property type="evidence" value="ECO:0007669"/>
    <property type="project" value="UniProtKB-ARBA"/>
</dbReference>
<dbReference type="PANTHER" id="PTHR13069">
    <property type="entry name" value="ALKYLATED DNA REPAIR PROTEIN ALKB HOMOLOG 8"/>
    <property type="match status" value="1"/>
</dbReference>
<keyword evidence="2 4" id="KW-0808">Transferase</keyword>
<reference evidence="4 5" key="1">
    <citation type="submission" date="2018-08" db="EMBL/GenBank/DDBJ databases">
        <title>The metabolism and importance of syntrophic acetate oxidation coupled to methane or sulfide production in haloalkaline environments.</title>
        <authorList>
            <person name="Timmers P.H.A."/>
            <person name="Vavourakis C.D."/>
            <person name="Sorokin D.Y."/>
            <person name="Sinninghe Damste J.S."/>
            <person name="Muyzer G."/>
            <person name="Stams A.J.M."/>
            <person name="Plugge C.M."/>
        </authorList>
    </citation>
    <scope>NUCLEOTIDE SEQUENCE [LARGE SCALE GENOMIC DNA]</scope>
    <source>
        <strain evidence="4">MSAO_Arc3</strain>
    </source>
</reference>
<gene>
    <name evidence="4" type="ORF">D5R95_03070</name>
</gene>
<proteinExistence type="predicted"/>
<comment type="caution">
    <text evidence="4">The sequence shown here is derived from an EMBL/GenBank/DDBJ whole genome shotgun (WGS) entry which is preliminary data.</text>
</comment>
<dbReference type="AlphaFoldDB" id="A0A3R7X7D7"/>
<dbReference type="GO" id="GO:0008757">
    <property type="term" value="F:S-adenosylmethionine-dependent methyltransferase activity"/>
    <property type="evidence" value="ECO:0007669"/>
    <property type="project" value="InterPro"/>
</dbReference>
<evidence type="ECO:0000313" key="4">
    <source>
        <dbReference type="EMBL" id="RQD88090.1"/>
    </source>
</evidence>
<dbReference type="PANTHER" id="PTHR13069:SF21">
    <property type="entry name" value="ALKYLATED DNA REPAIR PROTEIN ALKB HOMOLOG 8"/>
    <property type="match status" value="1"/>
</dbReference>
<dbReference type="RefSeq" id="WP_259134706.1">
    <property type="nucleotide sequence ID" value="NZ_JANUCS010000007.1"/>
</dbReference>
<evidence type="ECO:0000256" key="2">
    <source>
        <dbReference type="ARBA" id="ARBA00022679"/>
    </source>
</evidence>
<dbReference type="Proteomes" id="UP000284763">
    <property type="component" value="Unassembled WGS sequence"/>
</dbReference>
<dbReference type="InterPro" id="IPR029063">
    <property type="entry name" value="SAM-dependent_MTases_sf"/>
</dbReference>
<protein>
    <submittedName>
        <fullName evidence="4">Class I SAM-dependent methyltransferase</fullName>
    </submittedName>
</protein>
<name>A0A3R7X7D7_9EURY</name>
<dbReference type="SUPFAM" id="SSF53335">
    <property type="entry name" value="S-adenosyl-L-methionine-dependent methyltransferases"/>
    <property type="match status" value="1"/>
</dbReference>
<organism evidence="4 5">
    <name type="scientific">Methanosalsum natronophilum</name>
    <dbReference type="NCBI Taxonomy" id="768733"/>
    <lineage>
        <taxon>Archaea</taxon>
        <taxon>Methanobacteriati</taxon>
        <taxon>Methanobacteriota</taxon>
        <taxon>Stenosarchaea group</taxon>
        <taxon>Methanomicrobia</taxon>
        <taxon>Methanosarcinales</taxon>
        <taxon>Methanosarcinaceae</taxon>
        <taxon>Methanosalsum</taxon>
    </lineage>
</organism>
<evidence type="ECO:0000259" key="3">
    <source>
        <dbReference type="Pfam" id="PF08241"/>
    </source>
</evidence>
<dbReference type="Pfam" id="PF08241">
    <property type="entry name" value="Methyltransf_11"/>
    <property type="match status" value="1"/>
</dbReference>
<dbReference type="GO" id="GO:0032259">
    <property type="term" value="P:methylation"/>
    <property type="evidence" value="ECO:0007669"/>
    <property type="project" value="UniProtKB-KW"/>
</dbReference>
<keyword evidence="1 4" id="KW-0489">Methyltransferase</keyword>
<dbReference type="Gene3D" id="3.40.50.150">
    <property type="entry name" value="Vaccinia Virus protein VP39"/>
    <property type="match status" value="1"/>
</dbReference>
<evidence type="ECO:0000313" key="5">
    <source>
        <dbReference type="Proteomes" id="UP000284763"/>
    </source>
</evidence>
<feature type="domain" description="Methyltransferase type 11" evidence="3">
    <location>
        <begin position="43"/>
        <end position="139"/>
    </location>
</feature>
<dbReference type="GO" id="GO:0006400">
    <property type="term" value="P:tRNA modification"/>
    <property type="evidence" value="ECO:0007669"/>
    <property type="project" value="UniProtKB-ARBA"/>
</dbReference>
<evidence type="ECO:0000256" key="1">
    <source>
        <dbReference type="ARBA" id="ARBA00022603"/>
    </source>
</evidence>
<accession>A0A3R7X7D7</accession>